<dbReference type="RefSeq" id="WP_129346608.1">
    <property type="nucleotide sequence ID" value="NZ_CP012670.1"/>
</dbReference>
<accession>A0A4P2PWU1</accession>
<name>A0A4P2PWU1_SORCE</name>
<dbReference type="OrthoDB" id="5521269at2"/>
<reference evidence="2 3" key="1">
    <citation type="submission" date="2015-09" db="EMBL/GenBank/DDBJ databases">
        <title>Sorangium comparison.</title>
        <authorList>
            <person name="Zaburannyi N."/>
            <person name="Bunk B."/>
            <person name="Overmann J."/>
            <person name="Mueller R."/>
        </authorList>
    </citation>
    <scope>NUCLEOTIDE SEQUENCE [LARGE SCALE GENOMIC DNA]</scope>
    <source>
        <strain evidence="2 3">So ceGT47</strain>
    </source>
</reference>
<dbReference type="AlphaFoldDB" id="A0A4P2PWU1"/>
<sequence>MADWLVLALTASGGVLALAAGSRKLLAQRHHRTSEVTLICPRSATPARCHLVVDQRSEEVVRIARCSLSQSREGRPTCEQHCVKLMNLGVSLLRDEPGQRERRLDPGESDGDKAPPPSSARA</sequence>
<dbReference type="Proteomes" id="UP000295781">
    <property type="component" value="Chromosome"/>
</dbReference>
<evidence type="ECO:0000313" key="2">
    <source>
        <dbReference type="EMBL" id="AUX21264.1"/>
    </source>
</evidence>
<dbReference type="EMBL" id="CP012670">
    <property type="protein sequence ID" value="AUX21264.1"/>
    <property type="molecule type" value="Genomic_DNA"/>
</dbReference>
<evidence type="ECO:0000313" key="3">
    <source>
        <dbReference type="Proteomes" id="UP000295781"/>
    </source>
</evidence>
<evidence type="ECO:0000256" key="1">
    <source>
        <dbReference type="SAM" id="MobiDB-lite"/>
    </source>
</evidence>
<feature type="region of interest" description="Disordered" evidence="1">
    <location>
        <begin position="93"/>
        <end position="122"/>
    </location>
</feature>
<feature type="compositionally biased region" description="Basic and acidic residues" evidence="1">
    <location>
        <begin position="93"/>
        <end position="113"/>
    </location>
</feature>
<protein>
    <submittedName>
        <fullName evidence="2">Uncharacterized protein</fullName>
    </submittedName>
</protein>
<proteinExistence type="predicted"/>
<organism evidence="2 3">
    <name type="scientific">Sorangium cellulosum</name>
    <name type="common">Polyangium cellulosum</name>
    <dbReference type="NCBI Taxonomy" id="56"/>
    <lineage>
        <taxon>Bacteria</taxon>
        <taxon>Pseudomonadati</taxon>
        <taxon>Myxococcota</taxon>
        <taxon>Polyangia</taxon>
        <taxon>Polyangiales</taxon>
        <taxon>Polyangiaceae</taxon>
        <taxon>Sorangium</taxon>
    </lineage>
</organism>
<gene>
    <name evidence="2" type="ORF">SOCEGT47_017440</name>
</gene>